<dbReference type="STRING" id="381665.SAMN05216554_0043"/>
<dbReference type="AlphaFoldDB" id="A0A1H3U2D3"/>
<gene>
    <name evidence="2" type="ORF">SAMN05216554_0043</name>
</gene>
<proteinExistence type="predicted"/>
<dbReference type="EMBL" id="FNPZ01000010">
    <property type="protein sequence ID" value="SDZ56502.1"/>
    <property type="molecule type" value="Genomic_DNA"/>
</dbReference>
<protein>
    <recommendedName>
        <fullName evidence="4">Type VII secretion protein EccE</fullName>
    </recommendedName>
</protein>
<feature type="transmembrane region" description="Helical" evidence="1">
    <location>
        <begin position="39"/>
        <end position="68"/>
    </location>
</feature>
<reference evidence="2 3" key="1">
    <citation type="submission" date="2016-10" db="EMBL/GenBank/DDBJ databases">
        <authorList>
            <person name="de Groot N.N."/>
        </authorList>
    </citation>
    <scope>NUCLEOTIDE SEQUENCE [LARGE SCALE GENOMIC DNA]</scope>
    <source>
        <strain evidence="2 3">CGMCC 4.3491</strain>
    </source>
</reference>
<keyword evidence="1" id="KW-1133">Transmembrane helix</keyword>
<sequence>MTTEQLHSDAARHIGGESGHRSFFGGTVSRTRIVGLLGAFLAMLVLTPFLGIWGLALGLGVGLVVFFLTQRTHRGSILDRRTRRARWRARVKTGTDAFEPFDVAEWDQREQAAAQAHGRTEKWEAARQLTIMRSHPDGADGMGWLQCGHNEPGIAWHAPLGEQPYLSVTFTATGQVSGSESSAKLRRAAEAFGLFLASRATPMNLVSDVQMTTRVLPADSAMQEFWVLSSLDPDAPAEAVQSYENVLRLNSEDAMVQRHFFTVSWPITTAFHDAAAKYGEGRDGWRGLMRQEIASTLRGLTEARVGHVDVLTARRLAAVMLHQQNPSRPIDLVKGVDPARLGVASHDEFSAQIVEDVDPIMGTRVQWWHRTAAIRSENMAMGARGQLWALDLLTGSDIRFIRTLSFHLHLVPKGEAKAATAKDVTRDRADRLDDAQKGRVENDETGANLSAARRRALDLAHGSPHHGGAWIGYVTISERDRDALMRASRALEETCATGLGIERLEWQDSYQAAASGTTWPIGRGLTPGRSSFGSRFINALAGKSEREAL</sequence>
<keyword evidence="1" id="KW-0812">Transmembrane</keyword>
<evidence type="ECO:0008006" key="4">
    <source>
        <dbReference type="Google" id="ProtNLM"/>
    </source>
</evidence>
<name>A0A1H3U2D3_9MICO</name>
<evidence type="ECO:0000313" key="3">
    <source>
        <dbReference type="Proteomes" id="UP000198891"/>
    </source>
</evidence>
<evidence type="ECO:0000256" key="1">
    <source>
        <dbReference type="SAM" id="Phobius"/>
    </source>
</evidence>
<evidence type="ECO:0000313" key="2">
    <source>
        <dbReference type="EMBL" id="SDZ56502.1"/>
    </source>
</evidence>
<accession>A0A1H3U2D3</accession>
<keyword evidence="1" id="KW-0472">Membrane</keyword>
<dbReference type="RefSeq" id="WP_092558413.1">
    <property type="nucleotide sequence ID" value="NZ_FNPZ01000010.1"/>
</dbReference>
<keyword evidence="3" id="KW-1185">Reference proteome</keyword>
<organism evidence="2 3">
    <name type="scientific">Herbiconiux ginsengi</name>
    <dbReference type="NCBI Taxonomy" id="381665"/>
    <lineage>
        <taxon>Bacteria</taxon>
        <taxon>Bacillati</taxon>
        <taxon>Actinomycetota</taxon>
        <taxon>Actinomycetes</taxon>
        <taxon>Micrococcales</taxon>
        <taxon>Microbacteriaceae</taxon>
        <taxon>Herbiconiux</taxon>
    </lineage>
</organism>
<dbReference type="OrthoDB" id="4434319at2"/>
<dbReference type="Proteomes" id="UP000198891">
    <property type="component" value="Unassembled WGS sequence"/>
</dbReference>